<dbReference type="Proteomes" id="UP001324380">
    <property type="component" value="Chromosome"/>
</dbReference>
<proteinExistence type="predicted"/>
<name>A0ABZ0TF62_9SPHI</name>
<evidence type="ECO:0008006" key="3">
    <source>
        <dbReference type="Google" id="ProtNLM"/>
    </source>
</evidence>
<evidence type="ECO:0000313" key="2">
    <source>
        <dbReference type="Proteomes" id="UP001324380"/>
    </source>
</evidence>
<gene>
    <name evidence="1" type="ORF">SNE25_21085</name>
</gene>
<organism evidence="1 2">
    <name type="scientific">Mucilaginibacter sabulilitoris</name>
    <dbReference type="NCBI Taxonomy" id="1173583"/>
    <lineage>
        <taxon>Bacteria</taxon>
        <taxon>Pseudomonadati</taxon>
        <taxon>Bacteroidota</taxon>
        <taxon>Sphingobacteriia</taxon>
        <taxon>Sphingobacteriales</taxon>
        <taxon>Sphingobacteriaceae</taxon>
        <taxon>Mucilaginibacter</taxon>
    </lineage>
</organism>
<protein>
    <recommendedName>
        <fullName evidence="3">DUF4926 domain-containing protein</fullName>
    </recommendedName>
</protein>
<dbReference type="EMBL" id="CP139558">
    <property type="protein sequence ID" value="WPU91815.1"/>
    <property type="molecule type" value="Genomic_DNA"/>
</dbReference>
<dbReference type="RefSeq" id="WP_321560981.1">
    <property type="nucleotide sequence ID" value="NZ_CP139558.1"/>
</dbReference>
<reference evidence="1 2" key="1">
    <citation type="submission" date="2023-11" db="EMBL/GenBank/DDBJ databases">
        <title>Analysis of the Genomes of Mucilaginibacter gossypii cycad 4 and M. sabulilitoris SNA2: microbes with the potential for plant growth promotion.</title>
        <authorList>
            <person name="Hirsch A.M."/>
            <person name="Humm E."/>
            <person name="Rubbi M."/>
            <person name="Del Vecchio G."/>
            <person name="Ha S.M."/>
            <person name="Pellegrini M."/>
            <person name="Gunsalus R.P."/>
        </authorList>
    </citation>
    <scope>NUCLEOTIDE SEQUENCE [LARGE SCALE GENOMIC DNA]</scope>
    <source>
        <strain evidence="1 2">SNA2</strain>
    </source>
</reference>
<keyword evidence="2" id="KW-1185">Reference proteome</keyword>
<sequence length="74" mass="8381">MHNHFTEYNLGDIVYLKTDPDQLQRMVVAITIRPTGILYELSQAASGSDHYSIEISPSPDLNLKMGIENNQFTK</sequence>
<evidence type="ECO:0000313" key="1">
    <source>
        <dbReference type="EMBL" id="WPU91815.1"/>
    </source>
</evidence>
<accession>A0ABZ0TF62</accession>